<accession>A0A518HM43</accession>
<name>A0A518HM43_9BACT</name>
<gene>
    <name evidence="5" type="primary">nlhH_2</name>
    <name evidence="5" type="ORF">Enr13x_17580</name>
</gene>
<evidence type="ECO:0000259" key="4">
    <source>
        <dbReference type="Pfam" id="PF07859"/>
    </source>
</evidence>
<evidence type="ECO:0000313" key="6">
    <source>
        <dbReference type="Proteomes" id="UP000319004"/>
    </source>
</evidence>
<protein>
    <submittedName>
        <fullName evidence="5">Carboxylesterase NlhH</fullName>
        <ecNumber evidence="5">3.1.1.1</ecNumber>
    </submittedName>
</protein>
<dbReference type="KEGG" id="snep:Enr13x_17580"/>
<evidence type="ECO:0000313" key="5">
    <source>
        <dbReference type="EMBL" id="QDV41915.1"/>
    </source>
</evidence>
<dbReference type="SUPFAM" id="SSF53474">
    <property type="entry name" value="alpha/beta-Hydrolases"/>
    <property type="match status" value="1"/>
</dbReference>
<dbReference type="Gene3D" id="3.40.50.1820">
    <property type="entry name" value="alpha/beta hydrolase"/>
    <property type="match status" value="1"/>
</dbReference>
<proteinExistence type="inferred from homology"/>
<dbReference type="RefSeq" id="WP_145385580.1">
    <property type="nucleotide sequence ID" value="NZ_CP037423.1"/>
</dbReference>
<reference evidence="5 6" key="1">
    <citation type="submission" date="2019-03" db="EMBL/GenBank/DDBJ databases">
        <title>Deep-cultivation of Planctomycetes and their phenomic and genomic characterization uncovers novel biology.</title>
        <authorList>
            <person name="Wiegand S."/>
            <person name="Jogler M."/>
            <person name="Boedeker C."/>
            <person name="Pinto D."/>
            <person name="Vollmers J."/>
            <person name="Rivas-Marin E."/>
            <person name="Kohn T."/>
            <person name="Peeters S.H."/>
            <person name="Heuer A."/>
            <person name="Rast P."/>
            <person name="Oberbeckmann S."/>
            <person name="Bunk B."/>
            <person name="Jeske O."/>
            <person name="Meyerdierks A."/>
            <person name="Storesund J.E."/>
            <person name="Kallscheuer N."/>
            <person name="Luecker S."/>
            <person name="Lage O.M."/>
            <person name="Pohl T."/>
            <person name="Merkel B.J."/>
            <person name="Hornburger P."/>
            <person name="Mueller R.-W."/>
            <person name="Bruemmer F."/>
            <person name="Labrenz M."/>
            <person name="Spormann A.M."/>
            <person name="Op den Camp H."/>
            <person name="Overmann J."/>
            <person name="Amann R."/>
            <person name="Jetten M.S.M."/>
            <person name="Mascher T."/>
            <person name="Medema M.H."/>
            <person name="Devos D.P."/>
            <person name="Kaster A.-K."/>
            <person name="Ovreas L."/>
            <person name="Rohde M."/>
            <person name="Galperin M.Y."/>
            <person name="Jogler C."/>
        </authorList>
    </citation>
    <scope>NUCLEOTIDE SEQUENCE [LARGE SCALE GENOMIC DNA]</scope>
    <source>
        <strain evidence="5 6">Enr13</strain>
    </source>
</reference>
<feature type="active site" evidence="3">
    <location>
        <position position="152"/>
    </location>
</feature>
<keyword evidence="6" id="KW-1185">Reference proteome</keyword>
<sequence length="307" mass="33784">MPLHPQAKAFVDTLAEEDRPSWEELGVEKAREVFLTFEEMCGDAPELARIDDHTMPCGLRLRLYSDHATAVPVTVFFHGGGWVLGNLDTHDAFCRRLADASGCAVVAVDYRLSPEHPFPGPIEDCYRATQYVVENAARLNVDASRLAVAGDSAGGHLAASVAIKARDRADFPIALQVLLYPVIEPNFETPSYREFADGFGLTRDTMRWFWQQFLGGRAAAPEAAPSHAESHQDLPPALVITAEYDVLRDEGNRYAQRLQTSGVDVQHRQQDGMLHAFLHFAGIFDTGMEVGQHVAAEIGARLRGSIS</sequence>
<dbReference type="EC" id="3.1.1.1" evidence="5"/>
<dbReference type="InterPro" id="IPR013094">
    <property type="entry name" value="AB_hydrolase_3"/>
</dbReference>
<keyword evidence="2 5" id="KW-0378">Hydrolase</keyword>
<dbReference type="InterPro" id="IPR029058">
    <property type="entry name" value="AB_hydrolase_fold"/>
</dbReference>
<comment type="similarity">
    <text evidence="1">Belongs to the 'GDXG' lipolytic enzyme family.</text>
</comment>
<evidence type="ECO:0000256" key="3">
    <source>
        <dbReference type="PROSITE-ProRule" id="PRU10038"/>
    </source>
</evidence>
<dbReference type="OrthoDB" id="9815425at2"/>
<dbReference type="FunFam" id="3.40.50.1820:FF:000089">
    <property type="entry name" value="Alpha/beta hydrolase"/>
    <property type="match status" value="1"/>
</dbReference>
<organism evidence="5 6">
    <name type="scientific">Stieleria neptunia</name>
    <dbReference type="NCBI Taxonomy" id="2527979"/>
    <lineage>
        <taxon>Bacteria</taxon>
        <taxon>Pseudomonadati</taxon>
        <taxon>Planctomycetota</taxon>
        <taxon>Planctomycetia</taxon>
        <taxon>Pirellulales</taxon>
        <taxon>Pirellulaceae</taxon>
        <taxon>Stieleria</taxon>
    </lineage>
</organism>
<dbReference type="InterPro" id="IPR050300">
    <property type="entry name" value="GDXG_lipolytic_enzyme"/>
</dbReference>
<evidence type="ECO:0000256" key="1">
    <source>
        <dbReference type="ARBA" id="ARBA00010515"/>
    </source>
</evidence>
<dbReference type="EMBL" id="CP037423">
    <property type="protein sequence ID" value="QDV41915.1"/>
    <property type="molecule type" value="Genomic_DNA"/>
</dbReference>
<dbReference type="GO" id="GO:0106435">
    <property type="term" value="F:carboxylesterase activity"/>
    <property type="evidence" value="ECO:0007669"/>
    <property type="project" value="UniProtKB-EC"/>
</dbReference>
<dbReference type="PROSITE" id="PS01174">
    <property type="entry name" value="LIPASE_GDXG_SER"/>
    <property type="match status" value="1"/>
</dbReference>
<dbReference type="PANTHER" id="PTHR48081">
    <property type="entry name" value="AB HYDROLASE SUPERFAMILY PROTEIN C4A8.06C"/>
    <property type="match status" value="1"/>
</dbReference>
<dbReference type="InterPro" id="IPR033140">
    <property type="entry name" value="Lipase_GDXG_put_SER_AS"/>
</dbReference>
<dbReference type="AlphaFoldDB" id="A0A518HM43"/>
<dbReference type="Pfam" id="PF07859">
    <property type="entry name" value="Abhydrolase_3"/>
    <property type="match status" value="1"/>
</dbReference>
<dbReference type="Proteomes" id="UP000319004">
    <property type="component" value="Chromosome"/>
</dbReference>
<evidence type="ECO:0000256" key="2">
    <source>
        <dbReference type="ARBA" id="ARBA00022801"/>
    </source>
</evidence>
<dbReference type="PANTHER" id="PTHR48081:SF8">
    <property type="entry name" value="ALPHA_BETA HYDROLASE FOLD-3 DOMAIN-CONTAINING PROTEIN-RELATED"/>
    <property type="match status" value="1"/>
</dbReference>
<feature type="domain" description="Alpha/beta hydrolase fold-3" evidence="4">
    <location>
        <begin position="75"/>
        <end position="278"/>
    </location>
</feature>